<dbReference type="Proteomes" id="UP000244855">
    <property type="component" value="Unassembled WGS sequence"/>
</dbReference>
<evidence type="ECO:0000313" key="6">
    <source>
        <dbReference type="EMBL" id="PVH96081.1"/>
    </source>
</evidence>
<proteinExistence type="inferred from homology"/>
<feature type="active site" description="Charge relay system" evidence="3">
    <location>
        <position position="136"/>
    </location>
</feature>
<dbReference type="InterPro" id="IPR023631">
    <property type="entry name" value="Amidase_dom"/>
</dbReference>
<dbReference type="SUPFAM" id="SSF75304">
    <property type="entry name" value="Amidase signature (AS) enzymes"/>
    <property type="match status" value="1"/>
</dbReference>
<reference evidence="6 7" key="1">
    <citation type="journal article" date="2018" name="Sci. Rep.">
        <title>Comparative genomics provides insights into the lifestyle and reveals functional heterogeneity of dark septate endophytic fungi.</title>
        <authorList>
            <person name="Knapp D.G."/>
            <person name="Nemeth J.B."/>
            <person name="Barry K."/>
            <person name="Hainaut M."/>
            <person name="Henrissat B."/>
            <person name="Johnson J."/>
            <person name="Kuo A."/>
            <person name="Lim J.H.P."/>
            <person name="Lipzen A."/>
            <person name="Nolan M."/>
            <person name="Ohm R.A."/>
            <person name="Tamas L."/>
            <person name="Grigoriev I.V."/>
            <person name="Spatafora J.W."/>
            <person name="Nagy L.G."/>
            <person name="Kovacs G.M."/>
        </authorList>
    </citation>
    <scope>NUCLEOTIDE SEQUENCE [LARGE SCALE GENOMIC DNA]</scope>
    <source>
        <strain evidence="6 7">DSE2036</strain>
    </source>
</reference>
<evidence type="ECO:0000256" key="4">
    <source>
        <dbReference type="PIRSR" id="PIRSR001221-2"/>
    </source>
</evidence>
<feature type="binding site" evidence="4">
    <location>
        <position position="211"/>
    </location>
    <ligand>
        <name>substrate</name>
    </ligand>
</feature>
<feature type="binding site" evidence="4">
    <location>
        <position position="185"/>
    </location>
    <ligand>
        <name>substrate</name>
    </ligand>
</feature>
<feature type="binding site" evidence="4">
    <location>
        <begin position="232"/>
        <end position="235"/>
    </location>
    <ligand>
        <name>substrate</name>
    </ligand>
</feature>
<sequence length="544" mass="59583">MAQPAASWQAISHAKRLARDSKIPTAWRIPRDLYHEKRCVVGIPETCGVLTPDEVDITSNHDATELIEGMKSGLWTCEQVVTAFCKRAAIAQQLVNCLTEICFEEAIERARHLDQQRQSNPGGPLPPLFGMPISLKDSFFIPGLDATTGIVSLANQPSSEHSALVLLLLKLGAVLYCKTNVPQTMMTADSDNNLFGRTLNPHDVTKTAGGSTGGEGALIALRGSILGVGTDIAGSIRIPSVSCGIYGFRPGVGVVPYKGQREIAMPGIEGVKPVSGPMATSARDIHRFLEAVRNAEPWGFDSGVHKFSWMNLDPKPVEHLTIGIVEDDGTHTPHPPVRRGIKVAAEKLRAAGAKVVPIQLPEVDRHIGELYKFFKIGGPEPLFSMIKASGEPLVNSVQMTGLVKDEYVEPPTVQDYFAMFDRRDAAIQQYQDLFQEHELDALLMPGAPHTAPPFDIWSCISYTGLWNYLDSPACIIPVDRVRDVDVQDEIENAKYGLEDKRVYSAYTGPEHYQGLPVTVQLVGNRQEDEALVRVVEVVDAVLRR</sequence>
<name>A0A2V1DDH6_9PLEO</name>
<dbReference type="Pfam" id="PF01425">
    <property type="entry name" value="Amidase"/>
    <property type="match status" value="1"/>
</dbReference>
<evidence type="ECO:0000256" key="1">
    <source>
        <dbReference type="ARBA" id="ARBA00009199"/>
    </source>
</evidence>
<dbReference type="GO" id="GO:0016787">
    <property type="term" value="F:hydrolase activity"/>
    <property type="evidence" value="ECO:0007669"/>
    <property type="project" value="UniProtKB-KW"/>
</dbReference>
<organism evidence="6 7">
    <name type="scientific">Periconia macrospinosa</name>
    <dbReference type="NCBI Taxonomy" id="97972"/>
    <lineage>
        <taxon>Eukaryota</taxon>
        <taxon>Fungi</taxon>
        <taxon>Dikarya</taxon>
        <taxon>Ascomycota</taxon>
        <taxon>Pezizomycotina</taxon>
        <taxon>Dothideomycetes</taxon>
        <taxon>Pleosporomycetidae</taxon>
        <taxon>Pleosporales</taxon>
        <taxon>Massarineae</taxon>
        <taxon>Periconiaceae</taxon>
        <taxon>Periconia</taxon>
    </lineage>
</organism>
<protein>
    <submittedName>
        <fullName evidence="6">Amidase</fullName>
    </submittedName>
</protein>
<dbReference type="Gene3D" id="3.90.1300.10">
    <property type="entry name" value="Amidase signature (AS) domain"/>
    <property type="match status" value="1"/>
</dbReference>
<dbReference type="PANTHER" id="PTHR46072">
    <property type="entry name" value="AMIDASE-RELATED-RELATED"/>
    <property type="match status" value="1"/>
</dbReference>
<dbReference type="AlphaFoldDB" id="A0A2V1DDH6"/>
<dbReference type="OrthoDB" id="6428749at2759"/>
<dbReference type="PIRSF" id="PIRSF001221">
    <property type="entry name" value="Amidase_fungi"/>
    <property type="match status" value="1"/>
</dbReference>
<dbReference type="STRING" id="97972.A0A2V1DDH6"/>
<feature type="active site" description="Charge relay system" evidence="3">
    <location>
        <position position="211"/>
    </location>
</feature>
<dbReference type="EMBL" id="KZ805475">
    <property type="protein sequence ID" value="PVH96081.1"/>
    <property type="molecule type" value="Genomic_DNA"/>
</dbReference>
<evidence type="ECO:0000313" key="7">
    <source>
        <dbReference type="Proteomes" id="UP000244855"/>
    </source>
</evidence>
<evidence type="ECO:0000259" key="5">
    <source>
        <dbReference type="Pfam" id="PF01425"/>
    </source>
</evidence>
<gene>
    <name evidence="6" type="ORF">DM02DRAFT_599789</name>
</gene>
<dbReference type="InterPro" id="IPR036928">
    <property type="entry name" value="AS_sf"/>
</dbReference>
<accession>A0A2V1DDH6</accession>
<dbReference type="PANTHER" id="PTHR46072:SF3">
    <property type="entry name" value="AMIDASE"/>
    <property type="match status" value="1"/>
</dbReference>
<feature type="domain" description="Amidase" evidence="5">
    <location>
        <begin position="80"/>
        <end position="531"/>
    </location>
</feature>
<evidence type="ECO:0000256" key="2">
    <source>
        <dbReference type="ARBA" id="ARBA00022801"/>
    </source>
</evidence>
<comment type="similarity">
    <text evidence="1">Belongs to the amidase family.</text>
</comment>
<keyword evidence="2" id="KW-0378">Hydrolase</keyword>
<feature type="active site" description="Acyl-ester intermediate" evidence="3">
    <location>
        <position position="235"/>
    </location>
</feature>
<evidence type="ECO:0000256" key="3">
    <source>
        <dbReference type="PIRSR" id="PIRSR001221-1"/>
    </source>
</evidence>
<keyword evidence="7" id="KW-1185">Reference proteome</keyword>